<dbReference type="AlphaFoldDB" id="A0A1I3AME6"/>
<accession>A0A1I3AME6</accession>
<dbReference type="Pfam" id="PF04773">
    <property type="entry name" value="FecR"/>
    <property type="match status" value="1"/>
</dbReference>
<feature type="domain" description="Protein FecR C-terminal" evidence="2">
    <location>
        <begin position="307"/>
        <end position="375"/>
    </location>
</feature>
<feature type="domain" description="FecR protein" evidence="1">
    <location>
        <begin position="170"/>
        <end position="266"/>
    </location>
</feature>
<dbReference type="Gene3D" id="2.60.120.1440">
    <property type="match status" value="1"/>
</dbReference>
<dbReference type="EMBL" id="FOPP01000016">
    <property type="protein sequence ID" value="SFH51185.1"/>
    <property type="molecule type" value="Genomic_DNA"/>
</dbReference>
<evidence type="ECO:0000259" key="1">
    <source>
        <dbReference type="Pfam" id="PF04773"/>
    </source>
</evidence>
<evidence type="ECO:0000259" key="2">
    <source>
        <dbReference type="Pfam" id="PF16344"/>
    </source>
</evidence>
<reference evidence="3 4" key="1">
    <citation type="submission" date="2016-10" db="EMBL/GenBank/DDBJ databases">
        <authorList>
            <person name="de Groot N.N."/>
        </authorList>
    </citation>
    <scope>NUCLEOTIDE SEQUENCE [LARGE SCALE GENOMIC DNA]</scope>
    <source>
        <strain evidence="3 4">DSM 18684</strain>
    </source>
</reference>
<dbReference type="GO" id="GO:0016989">
    <property type="term" value="F:sigma factor antagonist activity"/>
    <property type="evidence" value="ECO:0007669"/>
    <property type="project" value="TreeGrafter"/>
</dbReference>
<dbReference type="PANTHER" id="PTHR30273:SF2">
    <property type="entry name" value="PROTEIN FECR"/>
    <property type="match status" value="1"/>
</dbReference>
<dbReference type="FunFam" id="2.60.120.1440:FF:000001">
    <property type="entry name" value="Putative anti-sigma factor"/>
    <property type="match status" value="1"/>
</dbReference>
<sequence length="383" mass="42307">MDKEQFLKLIEKIANGDASEEELNLYNAYMNRIAPGNASWNDAEMGIPEKVKVELFSKIQGSIPKVYSLWKRIAVAASIVVCFGLGLYVYQATKEENKGQILYANDIAPGKNGATLTLANGQKILINDALAGNIADQSGVKISKTADGQIIYEIAASPSSPRNGAIQYNTLSTTRGEQVQLRLPDGTLVFLNAESSLKYPTSFTKLDKRQVSLTGEGYFEVAKDKLHPFIVNTDKQEVEVLGTQFNINSYESEANVRTTLVEGSVKVSAYNKSTILKPNEQAILAADGNIKVTEADVQVAVAWKNNQFMFESENIQVVMRMVERWYNVEVEYVGAVSDEKFWGGVSKFDNVSKVLKSLEETGKVHFRVEGKKIYVSKGKATTK</sequence>
<dbReference type="Gene3D" id="3.55.50.30">
    <property type="match status" value="1"/>
</dbReference>
<gene>
    <name evidence="3" type="ORF">SAMN04489864_11610</name>
</gene>
<evidence type="ECO:0000313" key="3">
    <source>
        <dbReference type="EMBL" id="SFH51185.1"/>
    </source>
</evidence>
<evidence type="ECO:0000313" key="4">
    <source>
        <dbReference type="Proteomes" id="UP000199666"/>
    </source>
</evidence>
<protein>
    <submittedName>
        <fullName evidence="3">FecR protein</fullName>
    </submittedName>
</protein>
<keyword evidence="4" id="KW-1185">Reference proteome</keyword>
<name>A0A1I3AME6_9SPHI</name>
<organism evidence="3 4">
    <name type="scientific">Pedobacter insulae</name>
    <dbReference type="NCBI Taxonomy" id="414048"/>
    <lineage>
        <taxon>Bacteria</taxon>
        <taxon>Pseudomonadati</taxon>
        <taxon>Bacteroidota</taxon>
        <taxon>Sphingobacteriia</taxon>
        <taxon>Sphingobacteriales</taxon>
        <taxon>Sphingobacteriaceae</taxon>
        <taxon>Pedobacter</taxon>
    </lineage>
</organism>
<dbReference type="InterPro" id="IPR006860">
    <property type="entry name" value="FecR"/>
</dbReference>
<dbReference type="RefSeq" id="WP_090998255.1">
    <property type="nucleotide sequence ID" value="NZ_FOPP01000016.1"/>
</dbReference>
<dbReference type="OrthoDB" id="1099963at2"/>
<proteinExistence type="predicted"/>
<dbReference type="Pfam" id="PF16344">
    <property type="entry name" value="FecR_C"/>
    <property type="match status" value="1"/>
</dbReference>
<dbReference type="InterPro" id="IPR032508">
    <property type="entry name" value="FecR_C"/>
</dbReference>
<dbReference type="Proteomes" id="UP000199666">
    <property type="component" value="Unassembled WGS sequence"/>
</dbReference>
<dbReference type="STRING" id="414048.SAMN04489864_11610"/>
<dbReference type="InterPro" id="IPR012373">
    <property type="entry name" value="Ferrdict_sens_TM"/>
</dbReference>
<dbReference type="PANTHER" id="PTHR30273">
    <property type="entry name" value="PERIPLASMIC SIGNAL SENSOR AND SIGMA FACTOR ACTIVATOR FECR-RELATED"/>
    <property type="match status" value="1"/>
</dbReference>